<dbReference type="Pfam" id="PF13683">
    <property type="entry name" value="rve_3"/>
    <property type="match status" value="1"/>
</dbReference>
<name>A0ABQ6DW20_9GAMM</name>
<proteinExistence type="predicted"/>
<dbReference type="InterPro" id="IPR012337">
    <property type="entry name" value="RNaseH-like_sf"/>
</dbReference>
<dbReference type="EMBL" id="BSPQ01000001">
    <property type="protein sequence ID" value="GLS88936.1"/>
    <property type="molecule type" value="Genomic_DNA"/>
</dbReference>
<accession>A0ABQ6DW20</accession>
<keyword evidence="3" id="KW-1185">Reference proteome</keyword>
<gene>
    <name evidence="2" type="ORF">GCM10007916_00030</name>
</gene>
<evidence type="ECO:0000259" key="1">
    <source>
        <dbReference type="Pfam" id="PF13683"/>
    </source>
</evidence>
<dbReference type="Proteomes" id="UP001157353">
    <property type="component" value="Unassembled WGS sequence"/>
</dbReference>
<feature type="domain" description="Integrase catalytic" evidence="1">
    <location>
        <begin position="2"/>
        <end position="61"/>
    </location>
</feature>
<evidence type="ECO:0000313" key="3">
    <source>
        <dbReference type="Proteomes" id="UP001157353"/>
    </source>
</evidence>
<dbReference type="InterPro" id="IPR001584">
    <property type="entry name" value="Integrase_cat-core"/>
</dbReference>
<reference evidence="3" key="1">
    <citation type="journal article" date="2019" name="Int. J. Syst. Evol. Microbiol.">
        <title>The Global Catalogue of Microorganisms (GCM) 10K type strain sequencing project: providing services to taxonomists for standard genome sequencing and annotation.</title>
        <authorList>
            <consortium name="The Broad Institute Genomics Platform"/>
            <consortium name="The Broad Institute Genome Sequencing Center for Infectious Disease"/>
            <person name="Wu L."/>
            <person name="Ma J."/>
        </authorList>
    </citation>
    <scope>NUCLEOTIDE SEQUENCE [LARGE SCALE GENOMIC DNA]</scope>
    <source>
        <strain evidence="3">NBRC 103166</strain>
    </source>
</reference>
<dbReference type="SUPFAM" id="SSF53098">
    <property type="entry name" value="Ribonuclease H-like"/>
    <property type="match status" value="1"/>
</dbReference>
<sequence length="75" mass="8542">MSSVGACLYNAVVERFFSSLKNEWLLNIAHLTRDAIKMDTEEYIHYDKHEPLHTTLGALTPINNEKLQSQVPVQA</sequence>
<evidence type="ECO:0000313" key="2">
    <source>
        <dbReference type="EMBL" id="GLS88936.1"/>
    </source>
</evidence>
<organism evidence="2 3">
    <name type="scientific">Psychromonas marina</name>
    <dbReference type="NCBI Taxonomy" id="88364"/>
    <lineage>
        <taxon>Bacteria</taxon>
        <taxon>Pseudomonadati</taxon>
        <taxon>Pseudomonadota</taxon>
        <taxon>Gammaproteobacteria</taxon>
        <taxon>Alteromonadales</taxon>
        <taxon>Psychromonadaceae</taxon>
        <taxon>Psychromonas</taxon>
    </lineage>
</organism>
<protein>
    <recommendedName>
        <fullName evidence="1">Integrase catalytic domain-containing protein</fullName>
    </recommendedName>
</protein>
<comment type="caution">
    <text evidence="2">The sequence shown here is derived from an EMBL/GenBank/DDBJ whole genome shotgun (WGS) entry which is preliminary data.</text>
</comment>